<dbReference type="Proteomes" id="UP000182737">
    <property type="component" value="Unassembled WGS sequence"/>
</dbReference>
<dbReference type="PROSITE" id="PS51257">
    <property type="entry name" value="PROKAR_LIPOPROTEIN"/>
    <property type="match status" value="1"/>
</dbReference>
<dbReference type="EMBL" id="FORI01000003">
    <property type="protein sequence ID" value="SFI63061.1"/>
    <property type="molecule type" value="Genomic_DNA"/>
</dbReference>
<protein>
    <submittedName>
        <fullName evidence="1">Uncharacterized protein</fullName>
    </submittedName>
</protein>
<evidence type="ECO:0000313" key="1">
    <source>
        <dbReference type="EMBL" id="SFI63061.1"/>
    </source>
</evidence>
<reference evidence="2" key="1">
    <citation type="submission" date="2016-10" db="EMBL/GenBank/DDBJ databases">
        <authorList>
            <person name="Varghese N."/>
            <person name="Submissions S."/>
        </authorList>
    </citation>
    <scope>NUCLEOTIDE SEQUENCE [LARGE SCALE GENOMIC DNA]</scope>
    <source>
        <strain evidence="2">XBD1002</strain>
    </source>
</reference>
<dbReference type="OrthoDB" id="9940106at2"/>
<name>A0A1I3JS27_9SPIR</name>
<proteinExistence type="predicted"/>
<evidence type="ECO:0000313" key="2">
    <source>
        <dbReference type="Proteomes" id="UP000182737"/>
    </source>
</evidence>
<gene>
    <name evidence="1" type="ORF">SAMN04487775_103209</name>
</gene>
<dbReference type="AlphaFoldDB" id="A0A1I3JS27"/>
<sequence length="148" mass="16910">MKKIMHVLMMILMILSVLMFTACDSSYDKMLQDFNTEYFTLEPTPPLEKSITDASFSADQMLEKRYTFIKDYASSLTAPKGGEKYDWTLQTEDENGSKTESVCSERIYDFMPGEDIKMDTETTLVLTVTDSSGMEYIDTALIIVINRN</sequence>
<accession>A0A1I3JS27</accession>
<organism evidence="1 2">
    <name type="scientific">Treponema bryantii</name>
    <dbReference type="NCBI Taxonomy" id="163"/>
    <lineage>
        <taxon>Bacteria</taxon>
        <taxon>Pseudomonadati</taxon>
        <taxon>Spirochaetota</taxon>
        <taxon>Spirochaetia</taxon>
        <taxon>Spirochaetales</taxon>
        <taxon>Treponemataceae</taxon>
        <taxon>Treponema</taxon>
    </lineage>
</organism>
<keyword evidence="2" id="KW-1185">Reference proteome</keyword>
<dbReference type="RefSeq" id="WP_074931051.1">
    <property type="nucleotide sequence ID" value="NZ_FORI01000003.1"/>
</dbReference>